<evidence type="ECO:0000313" key="4">
    <source>
        <dbReference type="Proteomes" id="UP001501358"/>
    </source>
</evidence>
<protein>
    <recommendedName>
        <fullName evidence="5">ESAT-6-like protein</fullName>
    </recommendedName>
</protein>
<comment type="caution">
    <text evidence="3">The sequence shown here is derived from an EMBL/GenBank/DDBJ whole genome shotgun (WGS) entry which is preliminary data.</text>
</comment>
<keyword evidence="4" id="KW-1185">Reference proteome</keyword>
<evidence type="ECO:0008006" key="5">
    <source>
        <dbReference type="Google" id="ProtNLM"/>
    </source>
</evidence>
<sequence>MADQYKVDLSELEETVRKLNKTLRTMERAKEKAKYQTDVPKGAFGSDFGEADKLWQAHDGMKHWIESLTDALSKLIERHGQNTSKAMGNYQDAEAEQTSTFSLG</sequence>
<gene>
    <name evidence="3" type="ORF">GCM10010406_30340</name>
</gene>
<dbReference type="RefSeq" id="WP_344383731.1">
    <property type="nucleotide sequence ID" value="NZ_BAAATA010000016.1"/>
</dbReference>
<name>A0ABP5Z5T7_9ACTN</name>
<accession>A0ABP5Z5T7</accession>
<proteinExistence type="predicted"/>
<organism evidence="3 4">
    <name type="scientific">Streptomyces thermolineatus</name>
    <dbReference type="NCBI Taxonomy" id="44033"/>
    <lineage>
        <taxon>Bacteria</taxon>
        <taxon>Bacillati</taxon>
        <taxon>Actinomycetota</taxon>
        <taxon>Actinomycetes</taxon>
        <taxon>Kitasatosporales</taxon>
        <taxon>Streptomycetaceae</taxon>
        <taxon>Streptomyces</taxon>
    </lineage>
</organism>
<reference evidence="4" key="1">
    <citation type="journal article" date="2019" name="Int. J. Syst. Evol. Microbiol.">
        <title>The Global Catalogue of Microorganisms (GCM) 10K type strain sequencing project: providing services to taxonomists for standard genome sequencing and annotation.</title>
        <authorList>
            <consortium name="The Broad Institute Genomics Platform"/>
            <consortium name="The Broad Institute Genome Sequencing Center for Infectious Disease"/>
            <person name="Wu L."/>
            <person name="Ma J."/>
        </authorList>
    </citation>
    <scope>NUCLEOTIDE SEQUENCE [LARGE SCALE GENOMIC DNA]</scope>
    <source>
        <strain evidence="4">JCM 6307</strain>
    </source>
</reference>
<evidence type="ECO:0000256" key="2">
    <source>
        <dbReference type="SAM" id="MobiDB-lite"/>
    </source>
</evidence>
<feature type="coiled-coil region" evidence="1">
    <location>
        <begin position="2"/>
        <end position="36"/>
    </location>
</feature>
<evidence type="ECO:0000313" key="3">
    <source>
        <dbReference type="EMBL" id="GAA2492192.1"/>
    </source>
</evidence>
<dbReference type="Proteomes" id="UP001501358">
    <property type="component" value="Unassembled WGS sequence"/>
</dbReference>
<keyword evidence="1" id="KW-0175">Coiled coil</keyword>
<dbReference type="EMBL" id="BAAATA010000016">
    <property type="protein sequence ID" value="GAA2492192.1"/>
    <property type="molecule type" value="Genomic_DNA"/>
</dbReference>
<feature type="region of interest" description="Disordered" evidence="2">
    <location>
        <begin position="83"/>
        <end position="104"/>
    </location>
</feature>
<dbReference type="Gene3D" id="1.10.287.1060">
    <property type="entry name" value="ESAT-6-like"/>
    <property type="match status" value="1"/>
</dbReference>
<evidence type="ECO:0000256" key="1">
    <source>
        <dbReference type="SAM" id="Coils"/>
    </source>
</evidence>